<dbReference type="OrthoDB" id="10250282at2759"/>
<dbReference type="FunFam" id="3.60.110.10:FF:000002">
    <property type="entry name" value="Nitrilase family member 2"/>
    <property type="match status" value="1"/>
</dbReference>
<dbReference type="PROSITE" id="PS50263">
    <property type="entry name" value="CN_HYDROLASE"/>
    <property type="match status" value="1"/>
</dbReference>
<dbReference type="Gene3D" id="3.60.110.10">
    <property type="entry name" value="Carbon-nitrogen hydrolase"/>
    <property type="match status" value="1"/>
</dbReference>
<comment type="catalytic activity">
    <reaction evidence="6">
        <text>2-oxosuccinamate + H2O = oxaloacetate + NH4(+)</text>
        <dbReference type="Rhea" id="RHEA:59412"/>
        <dbReference type="ChEBI" id="CHEBI:15377"/>
        <dbReference type="ChEBI" id="CHEBI:16452"/>
        <dbReference type="ChEBI" id="CHEBI:28938"/>
        <dbReference type="ChEBI" id="CHEBI:57735"/>
        <dbReference type="EC" id="3.5.1.3"/>
    </reaction>
    <physiologicalReaction direction="left-to-right" evidence="6">
        <dbReference type="Rhea" id="RHEA:59413"/>
    </physiologicalReaction>
</comment>
<dbReference type="Pfam" id="PF00795">
    <property type="entry name" value="CN_hydrolase"/>
    <property type="match status" value="1"/>
</dbReference>
<reference evidence="8" key="2">
    <citation type="submission" date="2022-10" db="EMBL/GenBank/DDBJ databases">
        <authorList>
            <consortium name="ENA_rothamsted_submissions"/>
            <consortium name="culmorum"/>
            <person name="King R."/>
        </authorList>
    </citation>
    <scope>NUCLEOTIDE SEQUENCE</scope>
</reference>
<comment type="catalytic activity">
    <reaction evidence="3">
        <text>2-oxoglutaramate + H2O = 2-oxoglutarate + NH4(+)</text>
        <dbReference type="Rhea" id="RHEA:32963"/>
        <dbReference type="ChEBI" id="CHEBI:15377"/>
        <dbReference type="ChEBI" id="CHEBI:16769"/>
        <dbReference type="ChEBI" id="CHEBI:16810"/>
        <dbReference type="ChEBI" id="CHEBI:28938"/>
        <dbReference type="EC" id="3.5.1.3"/>
    </reaction>
    <physiologicalReaction direction="left-to-right" evidence="3">
        <dbReference type="Rhea" id="RHEA:32964"/>
    </physiologicalReaction>
</comment>
<accession>A0A9N9S170</accession>
<dbReference type="GO" id="GO:0050152">
    <property type="term" value="F:omega-amidase activity"/>
    <property type="evidence" value="ECO:0007669"/>
    <property type="project" value="UniProtKB-EC"/>
</dbReference>
<comment type="similarity">
    <text evidence="1">Belongs to the carbon-nitrogen hydrolase superfamily. NIT1/NIT2 family.</text>
</comment>
<evidence type="ECO:0000259" key="7">
    <source>
        <dbReference type="PROSITE" id="PS50263"/>
    </source>
</evidence>
<evidence type="ECO:0000256" key="4">
    <source>
        <dbReference type="ARBA" id="ARBA00039118"/>
    </source>
</evidence>
<evidence type="ECO:0000313" key="9">
    <source>
        <dbReference type="Proteomes" id="UP001153620"/>
    </source>
</evidence>
<dbReference type="EC" id="3.5.1.3" evidence="4"/>
<evidence type="ECO:0000256" key="1">
    <source>
        <dbReference type="ARBA" id="ARBA00010613"/>
    </source>
</evidence>
<proteinExistence type="inferred from homology"/>
<dbReference type="CDD" id="cd07572">
    <property type="entry name" value="nit"/>
    <property type="match status" value="1"/>
</dbReference>
<keyword evidence="2" id="KW-0378">Hydrolase</keyword>
<dbReference type="PANTHER" id="PTHR23088:SF30">
    <property type="entry name" value="OMEGA-AMIDASE NIT2"/>
    <property type="match status" value="1"/>
</dbReference>
<dbReference type="Proteomes" id="UP001153620">
    <property type="component" value="Chromosome 3"/>
</dbReference>
<name>A0A9N9S170_9DIPT</name>
<dbReference type="SUPFAM" id="SSF56317">
    <property type="entry name" value="Carbon-nitrogen hydrolase"/>
    <property type="match status" value="1"/>
</dbReference>
<gene>
    <name evidence="8" type="ORF">CHIRRI_LOCUS10560</name>
</gene>
<dbReference type="GO" id="GO:0006541">
    <property type="term" value="P:glutamine metabolic process"/>
    <property type="evidence" value="ECO:0007669"/>
    <property type="project" value="TreeGrafter"/>
</dbReference>
<reference evidence="8" key="1">
    <citation type="submission" date="2022-01" db="EMBL/GenBank/DDBJ databases">
        <authorList>
            <person name="King R."/>
        </authorList>
    </citation>
    <scope>NUCLEOTIDE SEQUENCE</scope>
</reference>
<evidence type="ECO:0000256" key="6">
    <source>
        <dbReference type="ARBA" id="ARBA00048745"/>
    </source>
</evidence>
<dbReference type="InterPro" id="IPR003010">
    <property type="entry name" value="C-N_Hydrolase"/>
</dbReference>
<dbReference type="GO" id="GO:0006107">
    <property type="term" value="P:oxaloacetate metabolic process"/>
    <property type="evidence" value="ECO:0007669"/>
    <property type="project" value="TreeGrafter"/>
</dbReference>
<evidence type="ECO:0000256" key="5">
    <source>
        <dbReference type="ARBA" id="ARBA00041576"/>
    </source>
</evidence>
<dbReference type="PANTHER" id="PTHR23088">
    <property type="entry name" value="NITRILASE-RELATED"/>
    <property type="match status" value="1"/>
</dbReference>
<dbReference type="GO" id="GO:0005739">
    <property type="term" value="C:mitochondrion"/>
    <property type="evidence" value="ECO:0007669"/>
    <property type="project" value="TreeGrafter"/>
</dbReference>
<dbReference type="AlphaFoldDB" id="A0A9N9S170"/>
<feature type="domain" description="CN hydrolase" evidence="7">
    <location>
        <begin position="8"/>
        <end position="252"/>
    </location>
</feature>
<dbReference type="GO" id="GO:0006528">
    <property type="term" value="P:asparagine metabolic process"/>
    <property type="evidence" value="ECO:0007669"/>
    <property type="project" value="TreeGrafter"/>
</dbReference>
<evidence type="ECO:0000256" key="3">
    <source>
        <dbReference type="ARBA" id="ARBA00036637"/>
    </source>
</evidence>
<dbReference type="InterPro" id="IPR036526">
    <property type="entry name" value="C-N_Hydrolase_sf"/>
</dbReference>
<protein>
    <recommendedName>
        <fullName evidence="4">omega-amidase</fullName>
        <ecNumber evidence="4">3.5.1.3</ecNumber>
    </recommendedName>
    <alternativeName>
        <fullName evidence="5">Nitrilase homolog 2</fullName>
    </alternativeName>
</protein>
<organism evidence="8 9">
    <name type="scientific">Chironomus riparius</name>
    <dbReference type="NCBI Taxonomy" id="315576"/>
    <lineage>
        <taxon>Eukaryota</taxon>
        <taxon>Metazoa</taxon>
        <taxon>Ecdysozoa</taxon>
        <taxon>Arthropoda</taxon>
        <taxon>Hexapoda</taxon>
        <taxon>Insecta</taxon>
        <taxon>Pterygota</taxon>
        <taxon>Neoptera</taxon>
        <taxon>Endopterygota</taxon>
        <taxon>Diptera</taxon>
        <taxon>Nematocera</taxon>
        <taxon>Chironomoidea</taxon>
        <taxon>Chironomidae</taxon>
        <taxon>Chironominae</taxon>
        <taxon>Chironomus</taxon>
    </lineage>
</organism>
<evidence type="ECO:0000256" key="2">
    <source>
        <dbReference type="ARBA" id="ARBA00022801"/>
    </source>
</evidence>
<sequence>MSESMRKLRVGCIQITVSANKAENVARAVEKIREAKKRGAELVVLPECFNSFISNDYYGKYAEPIPGETTNILSKLAKELEIFIIGGTIPENDGDKLFNTATVWGKSGELMGKFRKMHLFDIDIPNEMTFRESDSLSPGNELTIINIKDFKIGLGICYDVRFEELAKLYRKQGCNLLVYPSAFGMKTGPLHWELVGRSRANDNQLYTVLTSQGRDLNGPYVAYGHSYVADPWGKMLFMAGTDDELFIVDLDLDVVDKVRSNIPIFIQRRADIYDTVQKN</sequence>
<dbReference type="InterPro" id="IPR045254">
    <property type="entry name" value="Nit1/2_C-N_Hydrolase"/>
</dbReference>
<dbReference type="EMBL" id="OU895879">
    <property type="protein sequence ID" value="CAG9807714.1"/>
    <property type="molecule type" value="Genomic_DNA"/>
</dbReference>
<keyword evidence="9" id="KW-1185">Reference proteome</keyword>
<evidence type="ECO:0000313" key="8">
    <source>
        <dbReference type="EMBL" id="CAG9807714.1"/>
    </source>
</evidence>